<gene>
    <name evidence="1" type="ORF">TBK1r_45970</name>
</gene>
<evidence type="ECO:0000313" key="1">
    <source>
        <dbReference type="EMBL" id="QDV85583.1"/>
    </source>
</evidence>
<evidence type="ECO:0008006" key="3">
    <source>
        <dbReference type="Google" id="ProtNLM"/>
    </source>
</evidence>
<keyword evidence="2" id="KW-1185">Reference proteome</keyword>
<name>A0ABX5XU76_9BACT</name>
<accession>A0ABX5XU76</accession>
<proteinExistence type="predicted"/>
<dbReference type="Proteomes" id="UP000318081">
    <property type="component" value="Chromosome"/>
</dbReference>
<organism evidence="1 2">
    <name type="scientific">Stieleria magnilauensis</name>
    <dbReference type="NCBI Taxonomy" id="2527963"/>
    <lineage>
        <taxon>Bacteria</taxon>
        <taxon>Pseudomonadati</taxon>
        <taxon>Planctomycetota</taxon>
        <taxon>Planctomycetia</taxon>
        <taxon>Pirellulales</taxon>
        <taxon>Pirellulaceae</taxon>
        <taxon>Stieleria</taxon>
    </lineage>
</organism>
<dbReference type="RefSeq" id="WP_145215456.1">
    <property type="nucleotide sequence ID" value="NZ_CP036432.1"/>
</dbReference>
<dbReference type="EMBL" id="CP036432">
    <property type="protein sequence ID" value="QDV85583.1"/>
    <property type="molecule type" value="Genomic_DNA"/>
</dbReference>
<reference evidence="1 2" key="1">
    <citation type="submission" date="2019-02" db="EMBL/GenBank/DDBJ databases">
        <title>Deep-cultivation of Planctomycetes and their phenomic and genomic characterization uncovers novel biology.</title>
        <authorList>
            <person name="Wiegand S."/>
            <person name="Jogler M."/>
            <person name="Boedeker C."/>
            <person name="Pinto D."/>
            <person name="Vollmers J."/>
            <person name="Rivas-Marin E."/>
            <person name="Kohn T."/>
            <person name="Peeters S.H."/>
            <person name="Heuer A."/>
            <person name="Rast P."/>
            <person name="Oberbeckmann S."/>
            <person name="Bunk B."/>
            <person name="Jeske O."/>
            <person name="Meyerdierks A."/>
            <person name="Storesund J.E."/>
            <person name="Kallscheuer N."/>
            <person name="Luecker S."/>
            <person name="Lage O.M."/>
            <person name="Pohl T."/>
            <person name="Merkel B.J."/>
            <person name="Hornburger P."/>
            <person name="Mueller R.-W."/>
            <person name="Bruemmer F."/>
            <person name="Labrenz M."/>
            <person name="Spormann A.M."/>
            <person name="Op den Camp H."/>
            <person name="Overmann J."/>
            <person name="Amann R."/>
            <person name="Jetten M.S.M."/>
            <person name="Mascher T."/>
            <person name="Medema M.H."/>
            <person name="Devos D.P."/>
            <person name="Kaster A.-K."/>
            <person name="Ovreas L."/>
            <person name="Rohde M."/>
            <person name="Galperin M.Y."/>
            <person name="Jogler C."/>
        </authorList>
    </citation>
    <scope>NUCLEOTIDE SEQUENCE [LARGE SCALE GENOMIC DNA]</scope>
    <source>
        <strain evidence="1 2">TBK1r</strain>
    </source>
</reference>
<sequence>MNLTRLFAYEVFPQKGVANPVQPEGGLIKPQSELKRTLANLIRDNRLDSQTPISFCVDDPRAAHRQNAVRERLMRFAFGAGATIGKNAGDLALRLSQVMDDRSNPFLLLLSCFKDKSKARVVLWAFPKDEGLKFSTTAKGAKVEVVEDVFNISSALKKAAIFTGENKPNSFWEGRMVDIQSGRTDLWVERFLACRLSVSGIYGTTLLSEHLTKAYKQSDSLTVREELFNAIVGVRTAPVKRTSFLKFANDYLGNDAKSEFLAVVPVDQQRMSFDFDRDTFEKKIGFRAFKMSDDVFITAPLGTIDQSVQIQDDQLEYAGTITDDYLKAGRRG</sequence>
<protein>
    <recommendedName>
        <fullName evidence="3">Nucleoid-associated protein</fullName>
    </recommendedName>
</protein>
<evidence type="ECO:0000313" key="2">
    <source>
        <dbReference type="Proteomes" id="UP000318081"/>
    </source>
</evidence>